<dbReference type="SMART" id="SM00448">
    <property type="entry name" value="REC"/>
    <property type="match status" value="1"/>
</dbReference>
<evidence type="ECO:0000256" key="1">
    <source>
        <dbReference type="ARBA" id="ARBA00022553"/>
    </source>
</evidence>
<dbReference type="Proteomes" id="UP000789617">
    <property type="component" value="Unassembled WGS sequence"/>
</dbReference>
<dbReference type="AlphaFoldDB" id="A0A9P3UF70"/>
<reference evidence="6" key="1">
    <citation type="journal article" date="2022" name="J. Appl. Microbiol.">
        <title>PCR-based ORF typing of Klebsiella pneumoniae for rapid identification of global clones and transmission events.</title>
        <authorList>
            <person name="Nonogaki R."/>
            <person name="Iijima A."/>
            <person name="Kawamura K."/>
            <person name="Kayama S."/>
            <person name="Sugai M."/>
            <person name="Yagi T."/>
            <person name="Arakawa Y."/>
            <person name="Doi Y."/>
            <person name="Suzuki M."/>
        </authorList>
    </citation>
    <scope>NUCLEOTIDE SEQUENCE</scope>
    <source>
        <strain evidence="6">NUKP-37</strain>
    </source>
</reference>
<organism evidence="6 8">
    <name type="scientific">Klebsiella variicola</name>
    <dbReference type="NCBI Taxonomy" id="244366"/>
    <lineage>
        <taxon>Bacteria</taxon>
        <taxon>Pseudomonadati</taxon>
        <taxon>Pseudomonadota</taxon>
        <taxon>Gammaproteobacteria</taxon>
        <taxon>Enterobacterales</taxon>
        <taxon>Enterobacteriaceae</taxon>
        <taxon>Klebsiella/Raoultella group</taxon>
        <taxon>Klebsiella</taxon>
        <taxon>Klebsiella pneumoniae complex</taxon>
    </lineage>
</organism>
<evidence type="ECO:0000256" key="2">
    <source>
        <dbReference type="PROSITE-ProRule" id="PRU00169"/>
    </source>
</evidence>
<dbReference type="InterPro" id="IPR011006">
    <property type="entry name" value="CheY-like_superfamily"/>
</dbReference>
<dbReference type="PANTHER" id="PTHR44591:SF3">
    <property type="entry name" value="RESPONSE REGULATORY DOMAIN-CONTAINING PROTEIN"/>
    <property type="match status" value="1"/>
</dbReference>
<dbReference type="EMBL" id="CAJOXS020000001">
    <property type="protein sequence ID" value="CAH6011559.1"/>
    <property type="molecule type" value="Genomic_DNA"/>
</dbReference>
<dbReference type="GO" id="GO:0016301">
    <property type="term" value="F:kinase activity"/>
    <property type="evidence" value="ECO:0007669"/>
    <property type="project" value="UniProtKB-KW"/>
</dbReference>
<evidence type="ECO:0000313" key="6">
    <source>
        <dbReference type="EMBL" id="GKJ90575.1"/>
    </source>
</evidence>
<dbReference type="SUPFAM" id="SSF52172">
    <property type="entry name" value="CheY-like"/>
    <property type="match status" value="1"/>
</dbReference>
<feature type="transmembrane region" description="Helical" evidence="3">
    <location>
        <begin position="12"/>
        <end position="33"/>
    </location>
</feature>
<reference evidence="5" key="2">
    <citation type="submission" date="2022-05" db="EMBL/GenBank/DDBJ databases">
        <authorList>
            <person name="Alioto T."/>
            <person name="Alioto T."/>
            <person name="Gomez Garrido J."/>
        </authorList>
    </citation>
    <scope>NUCLEOTIDE SEQUENCE</scope>
    <source>
        <strain evidence="5">0</strain>
    </source>
</reference>
<dbReference type="CDD" id="cd00156">
    <property type="entry name" value="REC"/>
    <property type="match status" value="1"/>
</dbReference>
<name>A0A9P3UF70_KLEVA</name>
<dbReference type="PROSITE" id="PS50110">
    <property type="entry name" value="RESPONSE_REGULATORY"/>
    <property type="match status" value="1"/>
</dbReference>
<feature type="domain" description="Response regulatory" evidence="4">
    <location>
        <begin position="105"/>
        <end position="220"/>
    </location>
</feature>
<feature type="modified residue" description="4-aspartylphosphate" evidence="2">
    <location>
        <position position="154"/>
    </location>
</feature>
<keyword evidence="3" id="KW-1133">Transmembrane helix</keyword>
<dbReference type="RefSeq" id="WP_012968446.1">
    <property type="nucleotide sequence ID" value="NZ_BILJ01000001.1"/>
</dbReference>
<dbReference type="InterPro" id="IPR001789">
    <property type="entry name" value="Sig_transdc_resp-reg_receiver"/>
</dbReference>
<protein>
    <submittedName>
        <fullName evidence="6">Response regulator</fullName>
    </submittedName>
    <submittedName>
        <fullName evidence="5">Sensor histidine kinase RcsC</fullName>
    </submittedName>
</protein>
<keyword evidence="1 2" id="KW-0597">Phosphoprotein</keyword>
<dbReference type="Pfam" id="PF00072">
    <property type="entry name" value="Response_reg"/>
    <property type="match status" value="1"/>
</dbReference>
<keyword evidence="3" id="KW-0812">Transmembrane</keyword>
<comment type="caution">
    <text evidence="6">The sequence shown here is derived from an EMBL/GenBank/DDBJ whole genome shotgun (WGS) entry which is preliminary data.</text>
</comment>
<evidence type="ECO:0000313" key="5">
    <source>
        <dbReference type="EMBL" id="CAH6011559.1"/>
    </source>
</evidence>
<keyword evidence="5" id="KW-0808">Transferase</keyword>
<proteinExistence type="predicted"/>
<evidence type="ECO:0000259" key="4">
    <source>
        <dbReference type="PROSITE" id="PS50110"/>
    </source>
</evidence>
<dbReference type="InterPro" id="IPR050595">
    <property type="entry name" value="Bact_response_regulator"/>
</dbReference>
<keyword evidence="5" id="KW-0418">Kinase</keyword>
<evidence type="ECO:0000313" key="8">
    <source>
        <dbReference type="Proteomes" id="UP001060507"/>
    </source>
</evidence>
<dbReference type="PANTHER" id="PTHR44591">
    <property type="entry name" value="STRESS RESPONSE REGULATOR PROTEIN 1"/>
    <property type="match status" value="1"/>
</dbReference>
<gene>
    <name evidence="5" type="ORF">AN2335V1_1329</name>
    <name evidence="6" type="ORF">NUKP37_17540</name>
</gene>
<dbReference type="GO" id="GO:0000160">
    <property type="term" value="P:phosphorelay signal transduction system"/>
    <property type="evidence" value="ECO:0007669"/>
    <property type="project" value="InterPro"/>
</dbReference>
<keyword evidence="7" id="KW-1185">Reference proteome</keyword>
<evidence type="ECO:0000256" key="3">
    <source>
        <dbReference type="SAM" id="Phobius"/>
    </source>
</evidence>
<sequence length="220" mass="24325">MLHELISLINVVIWPAIVLFFLCRFGTAINRFLENLSRLSIKGPGFEVEAFNKGAESSANLAAALASKGTIDKGDGNAEQSVLDDVNVVTQAVTPKVLRRAGEAVILWVDDRPNGNRYERQSMEALGIRFVNVVSTDEALERLKNQSFDVIISDMKRPGDDRAGYTLLDELRRKGKDIPYIIYASSNSAQHKEQAKQHGALDATNNPPELFRLVMGALKK</sequence>
<accession>A0A9P3UF70</accession>
<keyword evidence="3" id="KW-0472">Membrane</keyword>
<evidence type="ECO:0000313" key="7">
    <source>
        <dbReference type="Proteomes" id="UP000789617"/>
    </source>
</evidence>
<dbReference type="Proteomes" id="UP001060507">
    <property type="component" value="Unassembled WGS sequence"/>
</dbReference>
<dbReference type="EMBL" id="BQTA01000004">
    <property type="protein sequence ID" value="GKJ90575.1"/>
    <property type="molecule type" value="Genomic_DNA"/>
</dbReference>
<dbReference type="Gene3D" id="3.40.50.2300">
    <property type="match status" value="1"/>
</dbReference>